<sequence length="563" mass="62305">MDAKKAGAGKKPRGHKRGREARATATARKVDSEREEAGEAAEEQEMVKPVREIDDERLPECFGASFRNSRGALKQPTEVQSVAWPALLAQRDVLGVAPTGSGKSIAYVLPALAHVLEKQRLAKAEKRSCSAANSPSVVTLLPTRELAQQACATAHRFCKPYMVNCLAAYGGKDRAEQVERLRSENVEILFATPGRALDLVRAEDLSLESTTFFVLDECDRMLDMGFEPQLREFASALRKDGHETQNVLLSATFPAKLQRILKDLALLARDPLRFRVNPGGAVVPFGDGSDGALEADETELSLQAASAEQTAAAAQGIASSITQIVQVCAEHKKPMKLAKFLDKVDAEDREQNRTRNPSSILIFCTKIKTVKFVESFLRKEQGPASGKQPSQSQQHQQQRSSGKSFQRSAGKQKQQQQAGKRRCVALHGNLSQDERERALRDFRAGKARILVATDVAGRGIDIKGLPFVVNYDFPGSLEVYVHRVGRTGRQDRPGVAYSFFTRNMAPLAPSLIELLKASQQKVDPFLQRLVDQGEDDPDLKKIRERQQKRRKKNETDEKAKKDK</sequence>
<feature type="region of interest" description="Disordered" evidence="6">
    <location>
        <begin position="529"/>
        <end position="563"/>
    </location>
</feature>
<gene>
    <name evidence="9" type="ORF">FCC1311_063552</name>
</gene>
<keyword evidence="5" id="KW-0067">ATP-binding</keyword>
<dbReference type="InterPro" id="IPR044742">
    <property type="entry name" value="DEAD/DEAH_RhlB"/>
</dbReference>
<protein>
    <recommendedName>
        <fullName evidence="1">RNA helicase</fullName>
        <ecNumber evidence="1">3.6.4.13</ecNumber>
    </recommendedName>
</protein>
<name>A0A2R5GHR8_9STRA</name>
<evidence type="ECO:0000313" key="10">
    <source>
        <dbReference type="Proteomes" id="UP000241890"/>
    </source>
</evidence>
<feature type="compositionally biased region" description="Basic and acidic residues" evidence="6">
    <location>
        <begin position="28"/>
        <end position="37"/>
    </location>
</feature>
<comment type="caution">
    <text evidence="9">The sequence shown here is derived from an EMBL/GenBank/DDBJ whole genome shotgun (WGS) entry which is preliminary data.</text>
</comment>
<dbReference type="AlphaFoldDB" id="A0A2R5GHR8"/>
<dbReference type="PROSITE" id="PS51192">
    <property type="entry name" value="HELICASE_ATP_BIND_1"/>
    <property type="match status" value="1"/>
</dbReference>
<dbReference type="InParanoid" id="A0A2R5GHR8"/>
<dbReference type="SMART" id="SM00487">
    <property type="entry name" value="DEXDc"/>
    <property type="match status" value="1"/>
</dbReference>
<dbReference type="OrthoDB" id="42585at2759"/>
<dbReference type="GO" id="GO:0005524">
    <property type="term" value="F:ATP binding"/>
    <property type="evidence" value="ECO:0007669"/>
    <property type="project" value="UniProtKB-KW"/>
</dbReference>
<evidence type="ECO:0000256" key="2">
    <source>
        <dbReference type="ARBA" id="ARBA00022741"/>
    </source>
</evidence>
<dbReference type="GO" id="GO:0003724">
    <property type="term" value="F:RNA helicase activity"/>
    <property type="evidence" value="ECO:0007669"/>
    <property type="project" value="UniProtKB-EC"/>
</dbReference>
<dbReference type="InterPro" id="IPR001650">
    <property type="entry name" value="Helicase_C-like"/>
</dbReference>
<dbReference type="EC" id="3.6.4.13" evidence="1"/>
<evidence type="ECO:0000256" key="5">
    <source>
        <dbReference type="ARBA" id="ARBA00022840"/>
    </source>
</evidence>
<evidence type="ECO:0000259" key="7">
    <source>
        <dbReference type="PROSITE" id="PS51192"/>
    </source>
</evidence>
<dbReference type="Pfam" id="PF00271">
    <property type="entry name" value="Helicase_C"/>
    <property type="match status" value="1"/>
</dbReference>
<dbReference type="PANTHER" id="PTHR47958">
    <property type="entry name" value="ATP-DEPENDENT RNA HELICASE DBP3"/>
    <property type="match status" value="1"/>
</dbReference>
<reference evidence="9 10" key="1">
    <citation type="submission" date="2017-12" db="EMBL/GenBank/DDBJ databases">
        <title>Sequencing, de novo assembly and annotation of complete genome of a new Thraustochytrid species, strain FCC1311.</title>
        <authorList>
            <person name="Sedici K."/>
            <person name="Godart F."/>
            <person name="Aiese Cigliano R."/>
            <person name="Sanseverino W."/>
            <person name="Barakat M."/>
            <person name="Ortet P."/>
            <person name="Marechal E."/>
            <person name="Cagnac O."/>
            <person name="Amato A."/>
        </authorList>
    </citation>
    <scope>NUCLEOTIDE SEQUENCE [LARGE SCALE GENOMIC DNA]</scope>
</reference>
<feature type="domain" description="Helicase ATP-binding" evidence="7">
    <location>
        <begin position="84"/>
        <end position="271"/>
    </location>
</feature>
<dbReference type="InterPro" id="IPR014001">
    <property type="entry name" value="Helicase_ATP-bd"/>
</dbReference>
<evidence type="ECO:0000313" key="9">
    <source>
        <dbReference type="EMBL" id="GBG30135.1"/>
    </source>
</evidence>
<dbReference type="SUPFAM" id="SSF52540">
    <property type="entry name" value="P-loop containing nucleoside triphosphate hydrolases"/>
    <property type="match status" value="1"/>
</dbReference>
<feature type="region of interest" description="Disordered" evidence="6">
    <location>
        <begin position="378"/>
        <end position="422"/>
    </location>
</feature>
<accession>A0A2R5GHR8</accession>
<feature type="region of interest" description="Disordered" evidence="6">
    <location>
        <begin position="1"/>
        <end position="46"/>
    </location>
</feature>
<evidence type="ECO:0000259" key="8">
    <source>
        <dbReference type="PROSITE" id="PS51194"/>
    </source>
</evidence>
<evidence type="ECO:0000256" key="3">
    <source>
        <dbReference type="ARBA" id="ARBA00022801"/>
    </source>
</evidence>
<keyword evidence="4 9" id="KW-0347">Helicase</keyword>
<dbReference type="CDD" id="cd18787">
    <property type="entry name" value="SF2_C_DEAD"/>
    <property type="match status" value="1"/>
</dbReference>
<dbReference type="InterPro" id="IPR011545">
    <property type="entry name" value="DEAD/DEAH_box_helicase_dom"/>
</dbReference>
<dbReference type="EMBL" id="BEYU01000071">
    <property type="protein sequence ID" value="GBG30135.1"/>
    <property type="molecule type" value="Genomic_DNA"/>
</dbReference>
<keyword evidence="2" id="KW-0547">Nucleotide-binding</keyword>
<feature type="compositionally biased region" description="Basic residues" evidence="6">
    <location>
        <begin position="7"/>
        <end position="19"/>
    </location>
</feature>
<dbReference type="InterPro" id="IPR027417">
    <property type="entry name" value="P-loop_NTPase"/>
</dbReference>
<keyword evidence="3" id="KW-0378">Hydrolase</keyword>
<feature type="compositionally biased region" description="Low complexity" evidence="6">
    <location>
        <begin position="385"/>
        <end position="418"/>
    </location>
</feature>
<dbReference type="Pfam" id="PF00270">
    <property type="entry name" value="DEAD"/>
    <property type="match status" value="1"/>
</dbReference>
<dbReference type="Gene3D" id="3.40.50.300">
    <property type="entry name" value="P-loop containing nucleotide triphosphate hydrolases"/>
    <property type="match status" value="2"/>
</dbReference>
<dbReference type="PROSITE" id="PS51194">
    <property type="entry name" value="HELICASE_CTER"/>
    <property type="match status" value="1"/>
</dbReference>
<evidence type="ECO:0000256" key="6">
    <source>
        <dbReference type="SAM" id="MobiDB-lite"/>
    </source>
</evidence>
<evidence type="ECO:0000256" key="4">
    <source>
        <dbReference type="ARBA" id="ARBA00022806"/>
    </source>
</evidence>
<evidence type="ECO:0000256" key="1">
    <source>
        <dbReference type="ARBA" id="ARBA00012552"/>
    </source>
</evidence>
<feature type="domain" description="Helicase C-terminal" evidence="8">
    <location>
        <begin position="336"/>
        <end position="530"/>
    </location>
</feature>
<dbReference type="SMART" id="SM00490">
    <property type="entry name" value="HELICc"/>
    <property type="match status" value="1"/>
</dbReference>
<feature type="compositionally biased region" description="Basic and acidic residues" evidence="6">
    <location>
        <begin position="553"/>
        <end position="563"/>
    </location>
</feature>
<proteinExistence type="predicted"/>
<organism evidence="9 10">
    <name type="scientific">Hondaea fermentalgiana</name>
    <dbReference type="NCBI Taxonomy" id="2315210"/>
    <lineage>
        <taxon>Eukaryota</taxon>
        <taxon>Sar</taxon>
        <taxon>Stramenopiles</taxon>
        <taxon>Bigyra</taxon>
        <taxon>Labyrinthulomycetes</taxon>
        <taxon>Thraustochytrida</taxon>
        <taxon>Thraustochytriidae</taxon>
        <taxon>Hondaea</taxon>
    </lineage>
</organism>
<keyword evidence="10" id="KW-1185">Reference proteome</keyword>
<dbReference type="Proteomes" id="UP000241890">
    <property type="component" value="Unassembled WGS sequence"/>
</dbReference>
<dbReference type="GO" id="GO:0003676">
    <property type="term" value="F:nucleic acid binding"/>
    <property type="evidence" value="ECO:0007669"/>
    <property type="project" value="InterPro"/>
</dbReference>
<dbReference type="GO" id="GO:0016787">
    <property type="term" value="F:hydrolase activity"/>
    <property type="evidence" value="ECO:0007669"/>
    <property type="project" value="UniProtKB-KW"/>
</dbReference>
<dbReference type="CDD" id="cd00268">
    <property type="entry name" value="DEADc"/>
    <property type="match status" value="1"/>
</dbReference>